<feature type="domain" description="EamA" evidence="7">
    <location>
        <begin position="10"/>
        <end position="141"/>
    </location>
</feature>
<feature type="transmembrane region" description="Helical" evidence="6">
    <location>
        <begin position="254"/>
        <end position="274"/>
    </location>
</feature>
<feature type="transmembrane region" description="Helical" evidence="6">
    <location>
        <begin position="41"/>
        <end position="60"/>
    </location>
</feature>
<name>A0A3M6PWJ2_9BURK</name>
<dbReference type="SUPFAM" id="SSF103481">
    <property type="entry name" value="Multidrug resistance efflux transporter EmrE"/>
    <property type="match status" value="2"/>
</dbReference>
<feature type="transmembrane region" description="Helical" evidence="6">
    <location>
        <begin position="128"/>
        <end position="147"/>
    </location>
</feature>
<dbReference type="PANTHER" id="PTHR32322:SF2">
    <property type="entry name" value="EAMA DOMAIN-CONTAINING PROTEIN"/>
    <property type="match status" value="1"/>
</dbReference>
<dbReference type="Pfam" id="PF00892">
    <property type="entry name" value="EamA"/>
    <property type="match status" value="2"/>
</dbReference>
<protein>
    <submittedName>
        <fullName evidence="8">DMT family transporter</fullName>
    </submittedName>
</protein>
<accession>A0A3M6PWJ2</accession>
<dbReference type="InterPro" id="IPR050638">
    <property type="entry name" value="AA-Vitamin_Transporters"/>
</dbReference>
<evidence type="ECO:0000256" key="3">
    <source>
        <dbReference type="ARBA" id="ARBA00022692"/>
    </source>
</evidence>
<comment type="caution">
    <text evidence="8">The sequence shown here is derived from an EMBL/GenBank/DDBJ whole genome shotgun (WGS) entry which is preliminary data.</text>
</comment>
<evidence type="ECO:0000313" key="8">
    <source>
        <dbReference type="EMBL" id="RMW95096.1"/>
    </source>
</evidence>
<evidence type="ECO:0000256" key="5">
    <source>
        <dbReference type="ARBA" id="ARBA00023136"/>
    </source>
</evidence>
<evidence type="ECO:0000313" key="9">
    <source>
        <dbReference type="Proteomes" id="UP000267521"/>
    </source>
</evidence>
<feature type="transmembrane region" description="Helical" evidence="6">
    <location>
        <begin position="280"/>
        <end position="297"/>
    </location>
</feature>
<dbReference type="InterPro" id="IPR037185">
    <property type="entry name" value="EmrE-like"/>
</dbReference>
<reference evidence="8 9" key="1">
    <citation type="submission" date="2018-10" db="EMBL/GenBank/DDBJ databases">
        <title>Comamonadaceae CDC group NO-1 genome sequencing and assembly.</title>
        <authorList>
            <person name="Bernier A.-M."/>
            <person name="Bernard K."/>
        </authorList>
    </citation>
    <scope>NUCLEOTIDE SEQUENCE [LARGE SCALE GENOMIC DNA]</scope>
    <source>
        <strain evidence="8 9">NML970147</strain>
    </source>
</reference>
<dbReference type="Gene3D" id="1.10.3730.20">
    <property type="match status" value="1"/>
</dbReference>
<dbReference type="EMBL" id="RDQM01000018">
    <property type="protein sequence ID" value="RMW95096.1"/>
    <property type="molecule type" value="Genomic_DNA"/>
</dbReference>
<feature type="transmembrane region" description="Helical" evidence="6">
    <location>
        <begin position="220"/>
        <end position="242"/>
    </location>
</feature>
<feature type="transmembrane region" description="Helical" evidence="6">
    <location>
        <begin position="159"/>
        <end position="176"/>
    </location>
</feature>
<sequence length="299" mass="31877">MRTTLSPATAFLLTLPTLMWAGNAVVGRVLAPLVPPLTLNLLRWTLAVVLLLPLGWRLWGMRAQLAGSLKPLALMGLLGVGCYNAFQYMALKTSTPLNVTLVAASMPLWMMLVGALFFGERPGLRQGVAALCSISGVLVVLSGGQWQRLAALHLVPGDVLMLAAAVCWAGYSWLLMRAQLPADLRGDWAAFLLAQILCGLVWSGLSTAVEWQVGQTHIVWGWPLLLGLVYLAVGPSLIAYRCWGLGVQRAGPTVAAFFSNLTPLFAAILSAALLGETPQAYHALAFALIVAGIVISARK</sequence>
<evidence type="ECO:0000256" key="4">
    <source>
        <dbReference type="ARBA" id="ARBA00022989"/>
    </source>
</evidence>
<comment type="similarity">
    <text evidence="2">Belongs to the EamA transporter family.</text>
</comment>
<evidence type="ECO:0000259" key="7">
    <source>
        <dbReference type="Pfam" id="PF00892"/>
    </source>
</evidence>
<dbReference type="PANTHER" id="PTHR32322">
    <property type="entry name" value="INNER MEMBRANE TRANSPORTER"/>
    <property type="match status" value="1"/>
</dbReference>
<dbReference type="GO" id="GO:0016020">
    <property type="term" value="C:membrane"/>
    <property type="evidence" value="ECO:0007669"/>
    <property type="project" value="UniProtKB-SubCell"/>
</dbReference>
<feature type="transmembrane region" description="Helical" evidence="6">
    <location>
        <begin position="97"/>
        <end position="119"/>
    </location>
</feature>
<feature type="transmembrane region" description="Helical" evidence="6">
    <location>
        <begin position="72"/>
        <end position="91"/>
    </location>
</feature>
<keyword evidence="3 6" id="KW-0812">Transmembrane</keyword>
<dbReference type="RefSeq" id="WP_122239241.1">
    <property type="nucleotide sequence ID" value="NZ_RDQM01000018.1"/>
</dbReference>
<proteinExistence type="inferred from homology"/>
<feature type="transmembrane region" description="Helical" evidence="6">
    <location>
        <begin position="188"/>
        <end position="208"/>
    </location>
</feature>
<dbReference type="AlphaFoldDB" id="A0A3M6PWJ2"/>
<keyword evidence="5 6" id="KW-0472">Membrane</keyword>
<keyword evidence="4 6" id="KW-1133">Transmembrane helix</keyword>
<dbReference type="InterPro" id="IPR000620">
    <property type="entry name" value="EamA_dom"/>
</dbReference>
<evidence type="ECO:0000256" key="2">
    <source>
        <dbReference type="ARBA" id="ARBA00007362"/>
    </source>
</evidence>
<organism evidence="8 9">
    <name type="scientific">Allofranklinella schreckenbergeri</name>
    <dbReference type="NCBI Taxonomy" id="1076744"/>
    <lineage>
        <taxon>Bacteria</taxon>
        <taxon>Pseudomonadati</taxon>
        <taxon>Pseudomonadota</taxon>
        <taxon>Betaproteobacteria</taxon>
        <taxon>Burkholderiales</taxon>
        <taxon>Comamonadaceae</taxon>
        <taxon>Allofranklinella</taxon>
    </lineage>
</organism>
<gene>
    <name evidence="8" type="ORF">EBQ26_11335</name>
</gene>
<evidence type="ECO:0000256" key="1">
    <source>
        <dbReference type="ARBA" id="ARBA00004141"/>
    </source>
</evidence>
<comment type="subcellular location">
    <subcellularLocation>
        <location evidence="1">Membrane</location>
        <topology evidence="1">Multi-pass membrane protein</topology>
    </subcellularLocation>
</comment>
<evidence type="ECO:0000256" key="6">
    <source>
        <dbReference type="SAM" id="Phobius"/>
    </source>
</evidence>
<feature type="domain" description="EamA" evidence="7">
    <location>
        <begin position="156"/>
        <end position="296"/>
    </location>
</feature>
<dbReference type="Proteomes" id="UP000267521">
    <property type="component" value="Unassembled WGS sequence"/>
</dbReference>